<protein>
    <submittedName>
        <fullName evidence="2">Uncharacterized protein</fullName>
    </submittedName>
</protein>
<dbReference type="Proteomes" id="UP000785679">
    <property type="component" value="Unassembled WGS sequence"/>
</dbReference>
<name>A0A8J8NUM3_HALGN</name>
<accession>A0A8J8NUM3</accession>
<feature type="compositionally biased region" description="Basic and acidic residues" evidence="1">
    <location>
        <begin position="12"/>
        <end position="23"/>
    </location>
</feature>
<feature type="compositionally biased region" description="Polar residues" evidence="1">
    <location>
        <begin position="1"/>
        <end position="11"/>
    </location>
</feature>
<evidence type="ECO:0000313" key="3">
    <source>
        <dbReference type="Proteomes" id="UP000785679"/>
    </source>
</evidence>
<feature type="region of interest" description="Disordered" evidence="1">
    <location>
        <begin position="1"/>
        <end position="23"/>
    </location>
</feature>
<gene>
    <name evidence="2" type="ORF">FGO68_gene12846</name>
</gene>
<evidence type="ECO:0000256" key="1">
    <source>
        <dbReference type="SAM" id="MobiDB-lite"/>
    </source>
</evidence>
<evidence type="ECO:0000313" key="2">
    <source>
        <dbReference type="EMBL" id="TNV80411.1"/>
    </source>
</evidence>
<dbReference type="AlphaFoldDB" id="A0A8J8NUM3"/>
<sequence>MKSSSQKPNSANKKERVQFHTDSTHLTNQNLLSDLMQARPFHLISLIPDMNLQDQERDRQFAIKRVKASGLIKSLPERFQQHALSLNVEVPDETDLKVMLMQRPKGKESKQSTISLRRLTLRNCDIKQWCVSEVISKSQIVELIGCSMMENTVEMIELRQILEEQRLYKGDQEKLKMLKIEDPFVESNVDELTLKDMKIIDFGFMLSFRNLKSFIASGKNDLQLEDFKSFFHPEAQPQKISLLGNYCTISAEIGAINRRSANNHNQMAIVGHQTRQAIMMS</sequence>
<comment type="caution">
    <text evidence="2">The sequence shown here is derived from an EMBL/GenBank/DDBJ whole genome shotgun (WGS) entry which is preliminary data.</text>
</comment>
<proteinExistence type="predicted"/>
<dbReference type="EMBL" id="RRYP01007540">
    <property type="protein sequence ID" value="TNV80411.1"/>
    <property type="molecule type" value="Genomic_DNA"/>
</dbReference>
<keyword evidence="3" id="KW-1185">Reference proteome</keyword>
<organism evidence="2 3">
    <name type="scientific">Halteria grandinella</name>
    <dbReference type="NCBI Taxonomy" id="5974"/>
    <lineage>
        <taxon>Eukaryota</taxon>
        <taxon>Sar</taxon>
        <taxon>Alveolata</taxon>
        <taxon>Ciliophora</taxon>
        <taxon>Intramacronucleata</taxon>
        <taxon>Spirotrichea</taxon>
        <taxon>Stichotrichia</taxon>
        <taxon>Sporadotrichida</taxon>
        <taxon>Halteriidae</taxon>
        <taxon>Halteria</taxon>
    </lineage>
</organism>
<reference evidence="2" key="1">
    <citation type="submission" date="2019-06" db="EMBL/GenBank/DDBJ databases">
        <authorList>
            <person name="Zheng W."/>
        </authorList>
    </citation>
    <scope>NUCLEOTIDE SEQUENCE</scope>
    <source>
        <strain evidence="2">QDHG01</strain>
    </source>
</reference>